<keyword evidence="2" id="KW-1185">Reference proteome</keyword>
<comment type="caution">
    <text evidence="1">The sequence shown here is derived from an EMBL/GenBank/DDBJ whole genome shotgun (WGS) entry which is preliminary data.</text>
</comment>
<sequence>MPNKLDETIQNKILEEAKEGKLSCGKCMKIAEELNSSLLKVGKNVEALDIKIISCQLGCF</sequence>
<dbReference type="AlphaFoldDB" id="A0A226C0Q3"/>
<protein>
    <submittedName>
        <fullName evidence="1">Uncharacterized protein</fullName>
    </submittedName>
</protein>
<organism evidence="1 2">
    <name type="scientific">Natranaerobius trueperi</name>
    <dbReference type="NCBI Taxonomy" id="759412"/>
    <lineage>
        <taxon>Bacteria</taxon>
        <taxon>Bacillati</taxon>
        <taxon>Bacillota</taxon>
        <taxon>Clostridia</taxon>
        <taxon>Natranaerobiales</taxon>
        <taxon>Natranaerobiaceae</taxon>
        <taxon>Natranaerobius</taxon>
    </lineage>
</organism>
<dbReference type="OrthoDB" id="9802573at2"/>
<dbReference type="RefSeq" id="WP_089022559.1">
    <property type="nucleotide sequence ID" value="NZ_NIQC01000002.1"/>
</dbReference>
<name>A0A226C0Q3_9FIRM</name>
<evidence type="ECO:0000313" key="2">
    <source>
        <dbReference type="Proteomes" id="UP000214588"/>
    </source>
</evidence>
<proteinExistence type="predicted"/>
<reference evidence="1 2" key="1">
    <citation type="submission" date="2017-06" db="EMBL/GenBank/DDBJ databases">
        <title>Draft Genome Sequence of Natranaerobius trueperi halophilic, alkalithermophilic bacteria from soda lakes.</title>
        <authorList>
            <person name="Zhao B."/>
        </authorList>
    </citation>
    <scope>NUCLEOTIDE SEQUENCE [LARGE SCALE GENOMIC DNA]</scope>
    <source>
        <strain evidence="1 2">DSM 18760</strain>
    </source>
</reference>
<dbReference type="Proteomes" id="UP000214588">
    <property type="component" value="Unassembled WGS sequence"/>
</dbReference>
<evidence type="ECO:0000313" key="1">
    <source>
        <dbReference type="EMBL" id="OWZ84755.1"/>
    </source>
</evidence>
<accession>A0A226C0Q3</accession>
<gene>
    <name evidence="1" type="ORF">CDO51_01675</name>
</gene>
<dbReference type="EMBL" id="NIQC01000002">
    <property type="protein sequence ID" value="OWZ84755.1"/>
    <property type="molecule type" value="Genomic_DNA"/>
</dbReference>